<name>A0ABT3VNZ9_9BURK</name>
<protein>
    <submittedName>
        <fullName evidence="2">Uncharacterized protein</fullName>
    </submittedName>
</protein>
<evidence type="ECO:0000313" key="3">
    <source>
        <dbReference type="Proteomes" id="UP001209916"/>
    </source>
</evidence>
<organism evidence="2 3">
    <name type="scientific">Alcaligenes parafaecalis</name>
    <dbReference type="NCBI Taxonomy" id="171260"/>
    <lineage>
        <taxon>Bacteria</taxon>
        <taxon>Pseudomonadati</taxon>
        <taxon>Pseudomonadota</taxon>
        <taxon>Betaproteobacteria</taxon>
        <taxon>Burkholderiales</taxon>
        <taxon>Alcaligenaceae</taxon>
        <taxon>Alcaligenes</taxon>
    </lineage>
</organism>
<reference evidence="2 3" key="1">
    <citation type="submission" date="2022-11" db="EMBL/GenBank/DDBJ databases">
        <title>Biodiversity and phylogenetic relationships of bacteria.</title>
        <authorList>
            <person name="Machado R.A.R."/>
            <person name="Bhat A."/>
            <person name="Loulou A."/>
            <person name="Kallel S."/>
        </authorList>
    </citation>
    <scope>NUCLEOTIDE SEQUENCE [LARGE SCALE GENOMIC DNA]</scope>
    <source>
        <strain evidence="2 3">DSM 13975</strain>
    </source>
</reference>
<accession>A0ABT3VNZ9</accession>
<dbReference type="Proteomes" id="UP001209916">
    <property type="component" value="Unassembled WGS sequence"/>
</dbReference>
<comment type="caution">
    <text evidence="2">The sequence shown here is derived from an EMBL/GenBank/DDBJ whole genome shotgun (WGS) entry which is preliminary data.</text>
</comment>
<dbReference type="EMBL" id="JAPKNA010000004">
    <property type="protein sequence ID" value="MCX5465261.1"/>
    <property type="molecule type" value="Genomic_DNA"/>
</dbReference>
<sequence length="184" mass="20033">MFVSSSTPEAAPAVQVKNKRQVDSANSSNFSEVLAELSKQGGIPKIDLPSPNPPKPQENIVKSVFVMDESIHKMDDAMLRDLLKGMVYEDIAGKGDGPGGLLDLTEWIHGGPIRYSNTGELVTAESKTYFNAAASQYRSQKISVLETGLRNGTPLIEIYKNLCELTSQQPVRFLGMMGYLVAPT</sequence>
<evidence type="ECO:0000256" key="1">
    <source>
        <dbReference type="SAM" id="MobiDB-lite"/>
    </source>
</evidence>
<feature type="region of interest" description="Disordered" evidence="1">
    <location>
        <begin position="1"/>
        <end position="27"/>
    </location>
</feature>
<proteinExistence type="predicted"/>
<evidence type="ECO:0000313" key="2">
    <source>
        <dbReference type="EMBL" id="MCX5465261.1"/>
    </source>
</evidence>
<gene>
    <name evidence="2" type="ORF">OSH09_13815</name>
</gene>
<dbReference type="RefSeq" id="WP_266121291.1">
    <property type="nucleotide sequence ID" value="NZ_JAPKNA010000004.1"/>
</dbReference>
<keyword evidence="3" id="KW-1185">Reference proteome</keyword>